<evidence type="ECO:0000313" key="2">
    <source>
        <dbReference type="EMBL" id="KAK7533492.1"/>
    </source>
</evidence>
<name>A0ABR1LIF1_9PEZI</name>
<accession>A0ABR1LIF1</accession>
<comment type="caution">
    <text evidence="2">The sequence shown here is derived from an EMBL/GenBank/DDBJ whole genome shotgun (WGS) entry which is preliminary data.</text>
</comment>
<proteinExistence type="predicted"/>
<dbReference type="Proteomes" id="UP001365128">
    <property type="component" value="Unassembled WGS sequence"/>
</dbReference>
<reference evidence="2 3" key="1">
    <citation type="submission" date="2024-04" db="EMBL/GenBank/DDBJ databases">
        <title>Phyllosticta paracitricarpa is synonymous to the EU quarantine fungus P. citricarpa based on phylogenomic analyses.</title>
        <authorList>
            <consortium name="Lawrence Berkeley National Laboratory"/>
            <person name="Van Ingen-Buijs V.A."/>
            <person name="Van Westerhoven A.C."/>
            <person name="Haridas S."/>
            <person name="Skiadas P."/>
            <person name="Martin F."/>
            <person name="Groenewald J.Z."/>
            <person name="Crous P.W."/>
            <person name="Seidl M.F."/>
        </authorList>
    </citation>
    <scope>NUCLEOTIDE SEQUENCE [LARGE SCALE GENOMIC DNA]</scope>
    <source>
        <strain evidence="2 3">CBS 122670</strain>
    </source>
</reference>
<sequence length="228" mass="26751">MFNVRRWGMRRGERGRLVRWSVGSYERFTRSPNIPDMLAGWQLAREKKKKKKNGTQREEQSDHQWQYDANLSRARHLEISKAGRIVEPARPSLRTASLPASLESNQLTRALPKLHSTETACWTRLVVLTRLGTAVLVDWTVLCRMHRRWERQEPKRRKLPSFPLLHMHPCQQPREHRKPKAMEKRQQVMRNSSAIDSFFRIPRTLTRRSVALLQPLLLLLLLRGGSGL</sequence>
<keyword evidence="3" id="KW-1185">Reference proteome</keyword>
<feature type="region of interest" description="Disordered" evidence="1">
    <location>
        <begin position="46"/>
        <end position="65"/>
    </location>
</feature>
<evidence type="ECO:0000256" key="1">
    <source>
        <dbReference type="SAM" id="MobiDB-lite"/>
    </source>
</evidence>
<dbReference type="EMBL" id="JBBPDW010000046">
    <property type="protein sequence ID" value="KAK7533492.1"/>
    <property type="molecule type" value="Genomic_DNA"/>
</dbReference>
<evidence type="ECO:0000313" key="3">
    <source>
        <dbReference type="Proteomes" id="UP001365128"/>
    </source>
</evidence>
<gene>
    <name evidence="2" type="ORF">IWX46DRAFT_325186</name>
</gene>
<organism evidence="2 3">
    <name type="scientific">Phyllosticta citricarpa</name>
    <dbReference type="NCBI Taxonomy" id="55181"/>
    <lineage>
        <taxon>Eukaryota</taxon>
        <taxon>Fungi</taxon>
        <taxon>Dikarya</taxon>
        <taxon>Ascomycota</taxon>
        <taxon>Pezizomycotina</taxon>
        <taxon>Dothideomycetes</taxon>
        <taxon>Dothideomycetes incertae sedis</taxon>
        <taxon>Botryosphaeriales</taxon>
        <taxon>Phyllostictaceae</taxon>
        <taxon>Phyllosticta</taxon>
    </lineage>
</organism>
<protein>
    <submittedName>
        <fullName evidence="2">Uncharacterized protein</fullName>
    </submittedName>
</protein>